<comment type="caution">
    <text evidence="2">The sequence shown here is derived from an EMBL/GenBank/DDBJ whole genome shotgun (WGS) entry which is preliminary data.</text>
</comment>
<proteinExistence type="predicted"/>
<evidence type="ECO:0000313" key="2">
    <source>
        <dbReference type="EMBL" id="PWA28188.1"/>
    </source>
</evidence>
<gene>
    <name evidence="2" type="ORF">CCH79_00021110</name>
</gene>
<feature type="region of interest" description="Disordered" evidence="1">
    <location>
        <begin position="250"/>
        <end position="279"/>
    </location>
</feature>
<sequence length="279" mass="31908">MKRKLIFPGKVEVNFRRGPNGYLRQDPSDEAKRIKNNPALQDRSPPLREDKVKENACSIVFLRGGDVSDRQELLGEYLVQFGKYKGKSFRWILENDIGYVVYLSHKVEEEERAGHFNPEGPKKESLLSFLEYCRSFSEIVDLLEYLSKKSAEPEAVMDIDENIVGFGVHSKKTWREIWENRADGYATFILKRNCVPGSKMYKLQQYLQQKTSQSASEQSLPSTSSYSSVMEADEEMERIMLTLSPSKLLPHDAGLEKKTEQKKMAACPPAGPHQQGHQL</sequence>
<name>A0A315VX58_GAMAF</name>
<dbReference type="AlphaFoldDB" id="A0A315VX58"/>
<evidence type="ECO:0000313" key="3">
    <source>
        <dbReference type="Proteomes" id="UP000250572"/>
    </source>
</evidence>
<dbReference type="EMBL" id="NHOQ01000893">
    <property type="protein sequence ID" value="PWA28188.1"/>
    <property type="molecule type" value="Genomic_DNA"/>
</dbReference>
<accession>A0A315VX58</accession>
<evidence type="ECO:0000256" key="1">
    <source>
        <dbReference type="SAM" id="MobiDB-lite"/>
    </source>
</evidence>
<feature type="non-terminal residue" evidence="2">
    <location>
        <position position="279"/>
    </location>
</feature>
<protein>
    <submittedName>
        <fullName evidence="2">Uncharacterized protein</fullName>
    </submittedName>
</protein>
<reference evidence="2 3" key="1">
    <citation type="journal article" date="2018" name="G3 (Bethesda)">
        <title>A High-Quality Reference Genome for the Invasive Mosquitofish Gambusia affinis Using a Chicago Library.</title>
        <authorList>
            <person name="Hoffberg S.L."/>
            <person name="Troendle N.J."/>
            <person name="Glenn T.C."/>
            <person name="Mahmud O."/>
            <person name="Louha S."/>
            <person name="Chalopin D."/>
            <person name="Bennetzen J.L."/>
            <person name="Mauricio R."/>
        </authorList>
    </citation>
    <scope>NUCLEOTIDE SEQUENCE [LARGE SCALE GENOMIC DNA]</scope>
    <source>
        <strain evidence="2">NE01/NJP1002.9</strain>
        <tissue evidence="2">Muscle</tissue>
    </source>
</reference>
<feature type="compositionally biased region" description="Basic and acidic residues" evidence="1">
    <location>
        <begin position="250"/>
        <end position="263"/>
    </location>
</feature>
<dbReference type="Proteomes" id="UP000250572">
    <property type="component" value="Unassembled WGS sequence"/>
</dbReference>
<organism evidence="2 3">
    <name type="scientific">Gambusia affinis</name>
    <name type="common">Western mosquitofish</name>
    <name type="synonym">Heterandria affinis</name>
    <dbReference type="NCBI Taxonomy" id="33528"/>
    <lineage>
        <taxon>Eukaryota</taxon>
        <taxon>Metazoa</taxon>
        <taxon>Chordata</taxon>
        <taxon>Craniata</taxon>
        <taxon>Vertebrata</taxon>
        <taxon>Euteleostomi</taxon>
        <taxon>Actinopterygii</taxon>
        <taxon>Neopterygii</taxon>
        <taxon>Teleostei</taxon>
        <taxon>Neoteleostei</taxon>
        <taxon>Acanthomorphata</taxon>
        <taxon>Ovalentaria</taxon>
        <taxon>Atherinomorphae</taxon>
        <taxon>Cyprinodontiformes</taxon>
        <taxon>Poeciliidae</taxon>
        <taxon>Poeciliinae</taxon>
        <taxon>Gambusia</taxon>
    </lineage>
</organism>
<keyword evidence="3" id="KW-1185">Reference proteome</keyword>
<feature type="region of interest" description="Disordered" evidence="1">
    <location>
        <begin position="18"/>
        <end position="47"/>
    </location>
</feature>